<name>A0A2T0X6U4_9RHOB</name>
<accession>A0A2T0X6U4</accession>
<dbReference type="PANTHER" id="PTHR43464">
    <property type="entry name" value="METHYLTRANSFERASE"/>
    <property type="match status" value="1"/>
</dbReference>
<reference evidence="5 6" key="1">
    <citation type="submission" date="2018-03" db="EMBL/GenBank/DDBJ databases">
        <title>Genomic Encyclopedia of Archaeal and Bacterial Type Strains, Phase II (KMG-II): from individual species to whole genera.</title>
        <authorList>
            <person name="Goeker M."/>
        </authorList>
    </citation>
    <scope>NUCLEOTIDE SEQUENCE [LARGE SCALE GENOMIC DNA]</scope>
    <source>
        <strain evidence="5 6">DSM 29318</strain>
    </source>
</reference>
<dbReference type="EMBL" id="PVTT01000001">
    <property type="protein sequence ID" value="PRY94668.1"/>
    <property type="molecule type" value="Genomic_DNA"/>
</dbReference>
<dbReference type="Pfam" id="PF13649">
    <property type="entry name" value="Methyltransf_25"/>
    <property type="match status" value="1"/>
</dbReference>
<dbReference type="CDD" id="cd02440">
    <property type="entry name" value="AdoMet_MTases"/>
    <property type="match status" value="1"/>
</dbReference>
<evidence type="ECO:0000256" key="2">
    <source>
        <dbReference type="ARBA" id="ARBA00022679"/>
    </source>
</evidence>
<dbReference type="PANTHER" id="PTHR43464:SF19">
    <property type="entry name" value="UBIQUINONE BIOSYNTHESIS O-METHYLTRANSFERASE, MITOCHONDRIAL"/>
    <property type="match status" value="1"/>
</dbReference>
<keyword evidence="2 5" id="KW-0808">Transferase</keyword>
<dbReference type="SUPFAM" id="SSF53335">
    <property type="entry name" value="S-adenosyl-L-methionine-dependent methyltransferases"/>
    <property type="match status" value="1"/>
</dbReference>
<dbReference type="Gene3D" id="3.40.50.150">
    <property type="entry name" value="Vaccinia Virus protein VP39"/>
    <property type="match status" value="1"/>
</dbReference>
<evidence type="ECO:0000256" key="3">
    <source>
        <dbReference type="ARBA" id="ARBA00022691"/>
    </source>
</evidence>
<keyword evidence="1 5" id="KW-0489">Methyltransferase</keyword>
<keyword evidence="6" id="KW-1185">Reference proteome</keyword>
<evidence type="ECO:0000313" key="5">
    <source>
        <dbReference type="EMBL" id="PRY94668.1"/>
    </source>
</evidence>
<dbReference type="AlphaFoldDB" id="A0A2T0X6U4"/>
<evidence type="ECO:0000313" key="6">
    <source>
        <dbReference type="Proteomes" id="UP000238801"/>
    </source>
</evidence>
<proteinExistence type="predicted"/>
<dbReference type="InterPro" id="IPR041698">
    <property type="entry name" value="Methyltransf_25"/>
</dbReference>
<gene>
    <name evidence="5" type="ORF">BCF33_0262</name>
</gene>
<keyword evidence="3" id="KW-0949">S-adenosyl-L-methionine</keyword>
<sequence length="201" mass="21624">MSRSDPNAAVYEAEAAAWDRDRRRGLEIEGAWLRRFVDVLPPNAAVLDLGCGGGEPIAAWLRVRGLAVTGLDLSETMLALARARHPEGDWRRGDMRTLDLPERFDGIVAWDSFFHLTPAEQPPALAQMATHLRRGGTLLTTVGPRAGEATGTVGGASIYHASLSPAGYAAALEAAGLRMTRFVAEDPEADRHSVLMAVREG</sequence>
<evidence type="ECO:0000259" key="4">
    <source>
        <dbReference type="Pfam" id="PF13649"/>
    </source>
</evidence>
<comment type="caution">
    <text evidence="5">The sequence shown here is derived from an EMBL/GenBank/DDBJ whole genome shotgun (WGS) entry which is preliminary data.</text>
</comment>
<dbReference type="GO" id="GO:0008168">
    <property type="term" value="F:methyltransferase activity"/>
    <property type="evidence" value="ECO:0007669"/>
    <property type="project" value="UniProtKB-KW"/>
</dbReference>
<organism evidence="5 6">
    <name type="scientific">Hasllibacter halocynthiae</name>
    <dbReference type="NCBI Taxonomy" id="595589"/>
    <lineage>
        <taxon>Bacteria</taxon>
        <taxon>Pseudomonadati</taxon>
        <taxon>Pseudomonadota</taxon>
        <taxon>Alphaproteobacteria</taxon>
        <taxon>Rhodobacterales</taxon>
        <taxon>Roseobacteraceae</taxon>
        <taxon>Hasllibacter</taxon>
    </lineage>
</organism>
<protein>
    <submittedName>
        <fullName evidence="5">Methyltransferase family protein</fullName>
    </submittedName>
</protein>
<evidence type="ECO:0000256" key="1">
    <source>
        <dbReference type="ARBA" id="ARBA00022603"/>
    </source>
</evidence>
<dbReference type="InterPro" id="IPR029063">
    <property type="entry name" value="SAM-dependent_MTases_sf"/>
</dbReference>
<dbReference type="OrthoDB" id="9765084at2"/>
<dbReference type="Proteomes" id="UP000238801">
    <property type="component" value="Unassembled WGS sequence"/>
</dbReference>
<dbReference type="GO" id="GO:0032259">
    <property type="term" value="P:methylation"/>
    <property type="evidence" value="ECO:0007669"/>
    <property type="project" value="UniProtKB-KW"/>
</dbReference>
<feature type="domain" description="Methyltransferase" evidence="4">
    <location>
        <begin position="46"/>
        <end position="136"/>
    </location>
</feature>